<gene>
    <name evidence="14" type="primary">nrfH</name>
    <name evidence="14" type="ORF">SH580_07030</name>
</gene>
<dbReference type="InterPro" id="IPR036280">
    <property type="entry name" value="Multihaem_cyt_sf"/>
</dbReference>
<dbReference type="PANTHER" id="PTHR30333:SF1">
    <property type="entry name" value="CYTOCHROME C-TYPE PROTEIN NAPC"/>
    <property type="match status" value="1"/>
</dbReference>
<evidence type="ECO:0000256" key="4">
    <source>
        <dbReference type="ARBA" id="ARBA00022475"/>
    </source>
</evidence>
<evidence type="ECO:0000313" key="15">
    <source>
        <dbReference type="Proteomes" id="UP001324993"/>
    </source>
</evidence>
<dbReference type="Pfam" id="PF03264">
    <property type="entry name" value="Cytochrom_NNT"/>
    <property type="match status" value="1"/>
</dbReference>
<feature type="transmembrane region" description="Helical" evidence="12">
    <location>
        <begin position="17"/>
        <end position="42"/>
    </location>
</feature>
<keyword evidence="11 12" id="KW-0472">Membrane</keyword>
<evidence type="ECO:0000256" key="8">
    <source>
        <dbReference type="ARBA" id="ARBA00022982"/>
    </source>
</evidence>
<keyword evidence="5" id="KW-0349">Heme</keyword>
<dbReference type="EMBL" id="CP138858">
    <property type="protein sequence ID" value="WPJ97462.1"/>
    <property type="molecule type" value="Genomic_DNA"/>
</dbReference>
<reference evidence="14 15" key="1">
    <citation type="submission" date="2023-11" db="EMBL/GenBank/DDBJ databases">
        <title>Coraliomargarita sp. nov., isolated from marine algae.</title>
        <authorList>
            <person name="Lee J.K."/>
            <person name="Baek J.H."/>
            <person name="Kim J.M."/>
            <person name="Choi D.G."/>
            <person name="Jeon C.O."/>
        </authorList>
    </citation>
    <scope>NUCLEOTIDE SEQUENCE [LARGE SCALE GENOMIC DNA]</scope>
    <source>
        <strain evidence="14 15">J2-16</strain>
    </source>
</reference>
<dbReference type="RefSeq" id="WP_319834306.1">
    <property type="nucleotide sequence ID" value="NZ_CP138858.1"/>
</dbReference>
<evidence type="ECO:0000313" key="14">
    <source>
        <dbReference type="EMBL" id="WPJ97462.1"/>
    </source>
</evidence>
<organism evidence="14 15">
    <name type="scientific">Coraliomargarita algicola</name>
    <dbReference type="NCBI Taxonomy" id="3092156"/>
    <lineage>
        <taxon>Bacteria</taxon>
        <taxon>Pseudomonadati</taxon>
        <taxon>Verrucomicrobiota</taxon>
        <taxon>Opitutia</taxon>
        <taxon>Puniceicoccales</taxon>
        <taxon>Coraliomargaritaceae</taxon>
        <taxon>Coraliomargarita</taxon>
    </lineage>
</organism>
<keyword evidence="9 12" id="KW-1133">Transmembrane helix</keyword>
<keyword evidence="8" id="KW-0249">Electron transport</keyword>
<keyword evidence="15" id="KW-1185">Reference proteome</keyword>
<name>A0ABZ0RRD5_9BACT</name>
<sequence length="185" mass="20404">MSKAPASPEQAYPPRRIFGMTLVGFALAIAAGSLLGLGGYTFKYGEGLSYFSKDPAACVNCHIMQPQFDSWQKASHHTVATCVDCHLPHDFIGKYIAKAENGYLHSKGFTLQDFPEPIVIRDKAARILQKNCILCHQDFLHELLSDATTAADSVQCVHCHRTVGHGERVGLGKFEDISQLTKERK</sequence>
<evidence type="ECO:0000259" key="13">
    <source>
        <dbReference type="Pfam" id="PF03264"/>
    </source>
</evidence>
<keyword evidence="3" id="KW-0813">Transport</keyword>
<evidence type="ECO:0000256" key="10">
    <source>
        <dbReference type="ARBA" id="ARBA00023004"/>
    </source>
</evidence>
<comment type="subcellular location">
    <subcellularLocation>
        <location evidence="1">Cell membrane</location>
    </subcellularLocation>
</comment>
<keyword evidence="4" id="KW-1003">Cell membrane</keyword>
<dbReference type="InterPro" id="IPR005126">
    <property type="entry name" value="NapC/NirT_cyt_c_N"/>
</dbReference>
<comment type="similarity">
    <text evidence="2">Belongs to the NapC/NirT/NrfH family.</text>
</comment>
<dbReference type="EC" id="1.7.2.2" evidence="14"/>
<dbReference type="InterPro" id="IPR017571">
    <property type="entry name" value="NrfH"/>
</dbReference>
<dbReference type="InterPro" id="IPR051174">
    <property type="entry name" value="Cytochrome_c-type_ET"/>
</dbReference>
<proteinExistence type="inferred from homology"/>
<evidence type="ECO:0000256" key="3">
    <source>
        <dbReference type="ARBA" id="ARBA00022448"/>
    </source>
</evidence>
<dbReference type="Proteomes" id="UP001324993">
    <property type="component" value="Chromosome"/>
</dbReference>
<protein>
    <submittedName>
        <fullName evidence="14">Cytochrome c nitrite reductase small subunit</fullName>
        <ecNumber evidence="14">1.7.2.2</ecNumber>
    </submittedName>
</protein>
<dbReference type="GO" id="GO:0042279">
    <property type="term" value="F:nitrite reductase (cytochrome, ammonia-forming) activity"/>
    <property type="evidence" value="ECO:0007669"/>
    <property type="project" value="UniProtKB-EC"/>
</dbReference>
<evidence type="ECO:0000256" key="1">
    <source>
        <dbReference type="ARBA" id="ARBA00004236"/>
    </source>
</evidence>
<evidence type="ECO:0000256" key="2">
    <source>
        <dbReference type="ARBA" id="ARBA00007395"/>
    </source>
</evidence>
<evidence type="ECO:0000256" key="7">
    <source>
        <dbReference type="ARBA" id="ARBA00022723"/>
    </source>
</evidence>
<dbReference type="NCBIfam" id="TIGR03153">
    <property type="entry name" value="cytochr_NrfH"/>
    <property type="match status" value="1"/>
</dbReference>
<evidence type="ECO:0000256" key="5">
    <source>
        <dbReference type="ARBA" id="ARBA00022617"/>
    </source>
</evidence>
<evidence type="ECO:0000256" key="11">
    <source>
        <dbReference type="ARBA" id="ARBA00023136"/>
    </source>
</evidence>
<feature type="domain" description="NapC/NirT cytochrome c N-terminal" evidence="13">
    <location>
        <begin position="51"/>
        <end position="100"/>
    </location>
</feature>
<evidence type="ECO:0000256" key="9">
    <source>
        <dbReference type="ARBA" id="ARBA00022989"/>
    </source>
</evidence>
<keyword evidence="14" id="KW-0560">Oxidoreductase</keyword>
<evidence type="ECO:0000256" key="6">
    <source>
        <dbReference type="ARBA" id="ARBA00022692"/>
    </source>
</evidence>
<keyword evidence="10" id="KW-0408">Iron</keyword>
<keyword evidence="6 12" id="KW-0812">Transmembrane</keyword>
<dbReference type="InterPro" id="IPR038266">
    <property type="entry name" value="NapC/NirT_cytc_sf"/>
</dbReference>
<accession>A0ABZ0RRD5</accession>
<dbReference type="SUPFAM" id="SSF48695">
    <property type="entry name" value="Multiheme cytochromes"/>
    <property type="match status" value="1"/>
</dbReference>
<dbReference type="Gene3D" id="1.10.3820.10">
    <property type="entry name" value="Di-heme elbow motif domain"/>
    <property type="match status" value="1"/>
</dbReference>
<evidence type="ECO:0000256" key="12">
    <source>
        <dbReference type="SAM" id="Phobius"/>
    </source>
</evidence>
<dbReference type="PANTHER" id="PTHR30333">
    <property type="entry name" value="CYTOCHROME C-TYPE PROTEIN"/>
    <property type="match status" value="1"/>
</dbReference>
<keyword evidence="7" id="KW-0479">Metal-binding</keyword>